<evidence type="ECO:0000313" key="2">
    <source>
        <dbReference type="EMBL" id="QDZ24886.1"/>
    </source>
</evidence>
<protein>
    <submittedName>
        <fullName evidence="2">Uncharacterized protein</fullName>
    </submittedName>
</protein>
<feature type="compositionally biased region" description="Pro residues" evidence="1">
    <location>
        <begin position="21"/>
        <end position="31"/>
    </location>
</feature>
<feature type="region of interest" description="Disordered" evidence="1">
    <location>
        <begin position="90"/>
        <end position="178"/>
    </location>
</feature>
<gene>
    <name evidence="2" type="ORF">A3770_15p74040</name>
</gene>
<sequence>MQGKEFTNTKSPEIIGRDTPPASPQKTPPVPVERKKNKEPSIPTYVHIKKRLKEALREIDRLKGEKGLIFDKGMSLDKFVTPNSKKILLSTTPEAASRRSPPPVSAPAVSTPTPVAPAKTASAAGPSSREGKAPLSLDAKIAQQQQQKSEITPAKSEITPAKSESTPAKSESIDRDSDVNASDVFQQMLQETMLAFLKSGMTFNKVGRNGKVYQRIVRWSSDMKSVEWVKAFGESPRYVLMNSLNNAAVSIKEEDSMHEICTLTSDHRTLQLVLETSSQRHWADLTMQVVKNRSSVSQYLESISKQL</sequence>
<proteinExistence type="predicted"/>
<accession>A0A5B8MXM8</accession>
<feature type="region of interest" description="Disordered" evidence="1">
    <location>
        <begin position="1"/>
        <end position="43"/>
    </location>
</feature>
<evidence type="ECO:0000313" key="3">
    <source>
        <dbReference type="Proteomes" id="UP000316726"/>
    </source>
</evidence>
<dbReference type="Proteomes" id="UP000316726">
    <property type="component" value="Chromosome 15"/>
</dbReference>
<keyword evidence="3" id="KW-1185">Reference proteome</keyword>
<evidence type="ECO:0000256" key="1">
    <source>
        <dbReference type="SAM" id="MobiDB-lite"/>
    </source>
</evidence>
<feature type="compositionally biased region" description="Polar residues" evidence="1">
    <location>
        <begin position="1"/>
        <end position="11"/>
    </location>
</feature>
<reference evidence="2 3" key="1">
    <citation type="submission" date="2018-07" db="EMBL/GenBank/DDBJ databases">
        <title>The complete nuclear genome of the prasinophyte Chloropicon primus (CCMP1205).</title>
        <authorList>
            <person name="Pombert J.-F."/>
            <person name="Otis C."/>
            <person name="Turmel M."/>
            <person name="Lemieux C."/>
        </authorList>
    </citation>
    <scope>NUCLEOTIDE SEQUENCE [LARGE SCALE GENOMIC DNA]</scope>
    <source>
        <strain evidence="2 3">CCMP1205</strain>
    </source>
</reference>
<organism evidence="2 3">
    <name type="scientific">Chloropicon primus</name>
    <dbReference type="NCBI Taxonomy" id="1764295"/>
    <lineage>
        <taxon>Eukaryota</taxon>
        <taxon>Viridiplantae</taxon>
        <taxon>Chlorophyta</taxon>
        <taxon>Chloropicophyceae</taxon>
        <taxon>Chloropicales</taxon>
        <taxon>Chloropicaceae</taxon>
        <taxon>Chloropicon</taxon>
    </lineage>
</organism>
<dbReference type="EMBL" id="CP031048">
    <property type="protein sequence ID" value="QDZ24886.1"/>
    <property type="molecule type" value="Genomic_DNA"/>
</dbReference>
<feature type="compositionally biased region" description="Low complexity" evidence="1">
    <location>
        <begin position="106"/>
        <end position="128"/>
    </location>
</feature>
<dbReference type="AlphaFoldDB" id="A0A5B8MXM8"/>
<name>A0A5B8MXM8_9CHLO</name>